<protein>
    <recommendedName>
        <fullName evidence="4">Transmembrane protein</fullName>
    </recommendedName>
</protein>
<proteinExistence type="predicted"/>
<organism evidence="2 3">
    <name type="scientific">Paramecium tetraurelia</name>
    <dbReference type="NCBI Taxonomy" id="5888"/>
    <lineage>
        <taxon>Eukaryota</taxon>
        <taxon>Sar</taxon>
        <taxon>Alveolata</taxon>
        <taxon>Ciliophora</taxon>
        <taxon>Intramacronucleata</taxon>
        <taxon>Oligohymenophorea</taxon>
        <taxon>Peniculida</taxon>
        <taxon>Parameciidae</taxon>
        <taxon>Paramecium</taxon>
    </lineage>
</organism>
<evidence type="ECO:0000256" key="1">
    <source>
        <dbReference type="SAM" id="Phobius"/>
    </source>
</evidence>
<keyword evidence="1" id="KW-0812">Transmembrane</keyword>
<accession>A0E5H5</accession>
<dbReference type="RefSeq" id="XP_001457939.1">
    <property type="nucleotide sequence ID" value="XM_001457902.1"/>
</dbReference>
<keyword evidence="1" id="KW-0472">Membrane</keyword>
<feature type="transmembrane region" description="Helical" evidence="1">
    <location>
        <begin position="110"/>
        <end position="134"/>
    </location>
</feature>
<name>A0E5H5_PARTE</name>
<evidence type="ECO:0000313" key="3">
    <source>
        <dbReference type="Proteomes" id="UP000000600"/>
    </source>
</evidence>
<dbReference type="AlphaFoldDB" id="A0E5H5"/>
<dbReference type="KEGG" id="ptm:GSPATT00003403001"/>
<dbReference type="Proteomes" id="UP000000600">
    <property type="component" value="Unassembled WGS sequence"/>
</dbReference>
<gene>
    <name evidence="2" type="ORF">GSPATT00003403001</name>
</gene>
<dbReference type="InParanoid" id="A0E5H5"/>
<reference evidence="2 3" key="1">
    <citation type="journal article" date="2006" name="Nature">
        <title>Global trends of whole-genome duplications revealed by the ciliate Paramecium tetraurelia.</title>
        <authorList>
            <consortium name="Genoscope"/>
            <person name="Aury J.-M."/>
            <person name="Jaillon O."/>
            <person name="Duret L."/>
            <person name="Noel B."/>
            <person name="Jubin C."/>
            <person name="Porcel B.M."/>
            <person name="Segurens B."/>
            <person name="Daubin V."/>
            <person name="Anthouard V."/>
            <person name="Aiach N."/>
            <person name="Arnaiz O."/>
            <person name="Billaut A."/>
            <person name="Beisson J."/>
            <person name="Blanc I."/>
            <person name="Bouhouche K."/>
            <person name="Camara F."/>
            <person name="Duharcourt S."/>
            <person name="Guigo R."/>
            <person name="Gogendeau D."/>
            <person name="Katinka M."/>
            <person name="Keller A.-M."/>
            <person name="Kissmehl R."/>
            <person name="Klotz C."/>
            <person name="Koll F."/>
            <person name="Le Moue A."/>
            <person name="Lepere C."/>
            <person name="Malinsky S."/>
            <person name="Nowacki M."/>
            <person name="Nowak J.K."/>
            <person name="Plattner H."/>
            <person name="Poulain J."/>
            <person name="Ruiz F."/>
            <person name="Serrano V."/>
            <person name="Zagulski M."/>
            <person name="Dessen P."/>
            <person name="Betermier M."/>
            <person name="Weissenbach J."/>
            <person name="Scarpelli C."/>
            <person name="Schachter V."/>
            <person name="Sperling L."/>
            <person name="Meyer E."/>
            <person name="Cohen J."/>
            <person name="Wincker P."/>
        </authorList>
    </citation>
    <scope>NUCLEOTIDE SEQUENCE [LARGE SCALE GENOMIC DNA]</scope>
    <source>
        <strain evidence="2 3">Stock d4-2</strain>
    </source>
</reference>
<evidence type="ECO:0008006" key="4">
    <source>
        <dbReference type="Google" id="ProtNLM"/>
    </source>
</evidence>
<dbReference type="HOGENOM" id="CLU_961264_0_0_1"/>
<keyword evidence="1" id="KW-1133">Transmembrane helix</keyword>
<sequence length="290" mass="35016">MQIYNTFLLSGVNENFKSCRNLSLLTSLFTHKIQIEYQTGDLNYPFFHFLNIIFKIQTYFLIINPTNQILMKLYFYYSYNFYNRYNNNYKVIVWHLLLVFKEAFHINDIYFYLLISNFLICITDLLLKIIIDVLQLHNIQYKDQQFHLIDTQFNYLKYLFFINFTKILIVDHTVNLLQFSLSLYEIKFITKNEMHLKKSPQHIIQLIVNLMIKILLKNRILIRILTVFIEQTKGSYSINQIKQHLVLIIKKQPKVLAYLSFLNFVCFNIRCINKIDYQNLHIISEQLVSI</sequence>
<keyword evidence="3" id="KW-1185">Reference proteome</keyword>
<evidence type="ECO:0000313" key="2">
    <source>
        <dbReference type="EMBL" id="CAK90542.1"/>
    </source>
</evidence>
<dbReference type="GeneID" id="5043728"/>
<dbReference type="EMBL" id="CT868660">
    <property type="protein sequence ID" value="CAK90542.1"/>
    <property type="molecule type" value="Genomic_DNA"/>
</dbReference>